<dbReference type="RefSeq" id="WP_336473949.1">
    <property type="nucleotide sequence ID" value="NZ_JBAWSX010000016.1"/>
</dbReference>
<protein>
    <recommendedName>
        <fullName evidence="3">DUF3920 family protein</fullName>
    </recommendedName>
</protein>
<keyword evidence="2" id="KW-1185">Reference proteome</keyword>
<evidence type="ECO:0008006" key="3">
    <source>
        <dbReference type="Google" id="ProtNLM"/>
    </source>
</evidence>
<accession>A0ABU8FNZ5</accession>
<dbReference type="EMBL" id="JBAWSX010000016">
    <property type="protein sequence ID" value="MEI4803629.1"/>
    <property type="molecule type" value="Genomic_DNA"/>
</dbReference>
<organism evidence="1 2">
    <name type="scientific">Bacillus bruguierae</name>
    <dbReference type="NCBI Taxonomy" id="3127667"/>
    <lineage>
        <taxon>Bacteria</taxon>
        <taxon>Bacillati</taxon>
        <taxon>Bacillota</taxon>
        <taxon>Bacilli</taxon>
        <taxon>Bacillales</taxon>
        <taxon>Bacillaceae</taxon>
        <taxon>Bacillus</taxon>
    </lineage>
</organism>
<evidence type="ECO:0000313" key="1">
    <source>
        <dbReference type="EMBL" id="MEI4803629.1"/>
    </source>
</evidence>
<dbReference type="Proteomes" id="UP001372526">
    <property type="component" value="Unassembled WGS sequence"/>
</dbReference>
<reference evidence="1 2" key="1">
    <citation type="submission" date="2024-01" db="EMBL/GenBank/DDBJ databases">
        <title>Seven novel Bacillus-like species.</title>
        <authorList>
            <person name="Liu G."/>
        </authorList>
    </citation>
    <scope>NUCLEOTIDE SEQUENCE [LARGE SCALE GENOMIC DNA]</scope>
    <source>
        <strain evidence="1 2">FJAT-51639</strain>
    </source>
</reference>
<name>A0ABU8FNZ5_9BACI</name>
<sequence length="184" mass="21924">MVVGVNIRQLNKSLEMKIKKCIALLGEEYMSLNFTIYFYETREKLQRECDNKPDLKREHYEQILNGEIETAGLTICEEGKIKIFLFLFQDLKRNPTEIINLIGNLYHEIRHAWQFENNLFQDEKEIITIDGDLESYLSLPSEKDAYRFQDEKMKKHGEEILRIFGFQLKIDYRLADEISNIIYS</sequence>
<evidence type="ECO:0000313" key="2">
    <source>
        <dbReference type="Proteomes" id="UP001372526"/>
    </source>
</evidence>
<proteinExistence type="predicted"/>
<gene>
    <name evidence="1" type="ORF">WAZ07_20750</name>
</gene>
<comment type="caution">
    <text evidence="1">The sequence shown here is derived from an EMBL/GenBank/DDBJ whole genome shotgun (WGS) entry which is preliminary data.</text>
</comment>